<proteinExistence type="predicted"/>
<organism evidence="2 3">
    <name type="scientific">Paraburkholderia sacchari</name>
    <dbReference type="NCBI Taxonomy" id="159450"/>
    <lineage>
        <taxon>Bacteria</taxon>
        <taxon>Pseudomonadati</taxon>
        <taxon>Pseudomonadota</taxon>
        <taxon>Betaproteobacteria</taxon>
        <taxon>Burkholderiales</taxon>
        <taxon>Burkholderiaceae</taxon>
        <taxon>Paraburkholderia</taxon>
    </lineage>
</organism>
<accession>A0A8T6ZHM8</accession>
<dbReference type="RefSeq" id="WP_052148360.1">
    <property type="nucleotide sequence ID" value="NZ_CADFGF010000007.1"/>
</dbReference>
<evidence type="ECO:0000313" key="2">
    <source>
        <dbReference type="EMBL" id="NLP64311.1"/>
    </source>
</evidence>
<evidence type="ECO:0000313" key="3">
    <source>
        <dbReference type="Proteomes" id="UP000030460"/>
    </source>
</evidence>
<dbReference type="OrthoDB" id="7561239at2"/>
<gene>
    <name evidence="2" type="ORF">NH14_024775</name>
</gene>
<dbReference type="Proteomes" id="UP000030460">
    <property type="component" value="Unassembled WGS sequence"/>
</dbReference>
<name>A0A8T6ZHM8_9BURK</name>
<keyword evidence="3" id="KW-1185">Reference proteome</keyword>
<protein>
    <submittedName>
        <fullName evidence="2">DUF2844 domain-containing protein</fullName>
    </submittedName>
</protein>
<keyword evidence="1" id="KW-0732">Signal</keyword>
<feature type="signal peptide" evidence="1">
    <location>
        <begin position="1"/>
        <end position="31"/>
    </location>
</feature>
<evidence type="ECO:0000256" key="1">
    <source>
        <dbReference type="SAM" id="SignalP"/>
    </source>
</evidence>
<reference evidence="2" key="2">
    <citation type="submission" date="2020-04" db="EMBL/GenBank/DDBJ databases">
        <authorList>
            <person name="Alexandrino P."/>
            <person name="Mendonca T."/>
            <person name="Guaman L."/>
            <person name="Cherix J."/>
            <person name="Lozano-Sakalauskas G."/>
            <person name="Fujita A."/>
            <person name="Filho E.R."/>
            <person name="Long P."/>
            <person name="Padilla G."/>
            <person name="Taciro M.K."/>
            <person name="Gomez J.G."/>
            <person name="Silva L.F."/>
            <person name="Torres M."/>
        </authorList>
    </citation>
    <scope>NUCLEOTIDE SEQUENCE</scope>
    <source>
        <strain evidence="2">LMG 19450</strain>
    </source>
</reference>
<reference evidence="2" key="1">
    <citation type="journal article" date="2015" name="Genome Announc.">
        <title>Draft Genome Sequence of the Polyhydroxyalkanoate-Producing Bacterium Burkholderia sacchari LMG 19450 Isolated from Brazilian Sugarcane Plantation Soil.</title>
        <authorList>
            <person name="Alexandrino P.M."/>
            <person name="Mendonca T.T."/>
            <person name="Guaman Bautista L.P."/>
            <person name="Cherix J."/>
            <person name="Lozano-Sakalauskas G.C."/>
            <person name="Fujita A."/>
            <person name="Ramos Filho E."/>
            <person name="Long P."/>
            <person name="Padilla G."/>
            <person name="Taciro M.K."/>
            <person name="Gomez J.G."/>
            <person name="Silva L.F."/>
        </authorList>
    </citation>
    <scope>NUCLEOTIDE SEQUENCE</scope>
    <source>
        <strain evidence="2">LMG 19450</strain>
    </source>
</reference>
<dbReference type="AlphaFoldDB" id="A0A8T6ZHM8"/>
<dbReference type="InterPro" id="IPR021267">
    <property type="entry name" value="DUF2844"/>
</dbReference>
<comment type="caution">
    <text evidence="2">The sequence shown here is derived from an EMBL/GenBank/DDBJ whole genome shotgun (WGS) entry which is preliminary data.</text>
</comment>
<dbReference type="Pfam" id="PF11005">
    <property type="entry name" value="DUF2844"/>
    <property type="match status" value="1"/>
</dbReference>
<sequence>MKTCSRLQAGRAAAFACLLSCLAAGAAPAHAALGDTAPPEVPQASAPATTQTLAGGAARVTGYVDARGTRFNEYIAARSGQIFAYTWQGPTAPDLDALLGRYAADWHSGAAALHAAGRAGLHAARVDTPTVVVESGGHMRGYVGRAWLPAALPAGVAEGDLQ</sequence>
<feature type="chain" id="PRO_5035879000" evidence="1">
    <location>
        <begin position="32"/>
        <end position="162"/>
    </location>
</feature>
<dbReference type="EMBL" id="JTDB02000008">
    <property type="protein sequence ID" value="NLP64311.1"/>
    <property type="molecule type" value="Genomic_DNA"/>
</dbReference>